<feature type="region of interest" description="Disordered" evidence="1">
    <location>
        <begin position="27"/>
        <end position="55"/>
    </location>
</feature>
<evidence type="ECO:0008006" key="5">
    <source>
        <dbReference type="Google" id="ProtNLM"/>
    </source>
</evidence>
<feature type="signal peptide" evidence="2">
    <location>
        <begin position="1"/>
        <end position="23"/>
    </location>
</feature>
<proteinExistence type="predicted"/>
<name>A0ABY6ZG96_9BACL</name>
<reference evidence="3" key="1">
    <citation type="submission" date="2022-08" db="EMBL/GenBank/DDBJ databases">
        <title>Alicyclobacillus fastidiosus DSM 17978, complete genome.</title>
        <authorList>
            <person name="Wang Q."/>
            <person name="Cai R."/>
            <person name="Wang Z."/>
        </authorList>
    </citation>
    <scope>NUCLEOTIDE SEQUENCE</scope>
    <source>
        <strain evidence="3">DSM 17978</strain>
    </source>
</reference>
<evidence type="ECO:0000313" key="3">
    <source>
        <dbReference type="EMBL" id="WAH41862.1"/>
    </source>
</evidence>
<evidence type="ECO:0000313" key="4">
    <source>
        <dbReference type="Proteomes" id="UP001164761"/>
    </source>
</evidence>
<accession>A0ABY6ZG96</accession>
<dbReference type="EMBL" id="CP104067">
    <property type="protein sequence ID" value="WAH41862.1"/>
    <property type="molecule type" value="Genomic_DNA"/>
</dbReference>
<keyword evidence="2" id="KW-0732">Signal</keyword>
<gene>
    <name evidence="3" type="ORF">NZD89_27295</name>
</gene>
<evidence type="ECO:0000256" key="1">
    <source>
        <dbReference type="SAM" id="MobiDB-lite"/>
    </source>
</evidence>
<sequence>MFKLFSAAAALATLLTACAPVYAATQSSTQQGTTNVTSQVSSSPNFGFLPEPDDD</sequence>
<feature type="chain" id="PRO_5045897525" description="Lipoprotein" evidence="2">
    <location>
        <begin position="24"/>
        <end position="55"/>
    </location>
</feature>
<dbReference type="Proteomes" id="UP001164761">
    <property type="component" value="Chromosome"/>
</dbReference>
<dbReference type="RefSeq" id="WP_268005761.1">
    <property type="nucleotide sequence ID" value="NZ_BSUT01000001.1"/>
</dbReference>
<dbReference type="PROSITE" id="PS51257">
    <property type="entry name" value="PROKAR_LIPOPROTEIN"/>
    <property type="match status" value="1"/>
</dbReference>
<keyword evidence="4" id="KW-1185">Reference proteome</keyword>
<evidence type="ECO:0000256" key="2">
    <source>
        <dbReference type="SAM" id="SignalP"/>
    </source>
</evidence>
<feature type="compositionally biased region" description="Low complexity" evidence="1">
    <location>
        <begin position="27"/>
        <end position="43"/>
    </location>
</feature>
<protein>
    <recommendedName>
        <fullName evidence="5">Lipoprotein</fullName>
    </recommendedName>
</protein>
<organism evidence="3 4">
    <name type="scientific">Alicyclobacillus fastidiosus</name>
    <dbReference type="NCBI Taxonomy" id="392011"/>
    <lineage>
        <taxon>Bacteria</taxon>
        <taxon>Bacillati</taxon>
        <taxon>Bacillota</taxon>
        <taxon>Bacilli</taxon>
        <taxon>Bacillales</taxon>
        <taxon>Alicyclobacillaceae</taxon>
        <taxon>Alicyclobacillus</taxon>
    </lineage>
</organism>